<feature type="transmembrane region" description="Helical" evidence="1">
    <location>
        <begin position="48"/>
        <end position="66"/>
    </location>
</feature>
<evidence type="ECO:0000256" key="1">
    <source>
        <dbReference type="SAM" id="Phobius"/>
    </source>
</evidence>
<dbReference type="AlphaFoldDB" id="A0A0R1V0P3"/>
<comment type="caution">
    <text evidence="2">The sequence shown here is derived from an EMBL/GenBank/DDBJ whole genome shotgun (WGS) entry which is preliminary data.</text>
</comment>
<sequence>MKKITWGLLALLIGQPIIVYIGQAALLTTIPNHYGLLGTIAYTSDPYHYLAMFESRLIPALLLAIIPLNRYATPFVWSMILKGTLSWWLFGMNWFILISLFVQASWLSWGVFIWTLGGAIILLVKLLGALGRNYR</sequence>
<evidence type="ECO:0000313" key="2">
    <source>
        <dbReference type="EMBL" id="KRL96578.1"/>
    </source>
</evidence>
<proteinExistence type="predicted"/>
<evidence type="ECO:0000313" key="3">
    <source>
        <dbReference type="Proteomes" id="UP000051580"/>
    </source>
</evidence>
<dbReference type="PATRIC" id="fig|1423753.3.peg.1934"/>
<dbReference type="RefSeq" id="WP_057732116.1">
    <property type="nucleotide sequence ID" value="NZ_AZFS01000027.1"/>
</dbReference>
<protein>
    <submittedName>
        <fullName evidence="2">Uncharacterized protein</fullName>
    </submittedName>
</protein>
<feature type="transmembrane region" description="Helical" evidence="1">
    <location>
        <begin position="112"/>
        <end position="130"/>
    </location>
</feature>
<organism evidence="2 3">
    <name type="scientific">Levilactobacillus hammesii DSM 16381</name>
    <dbReference type="NCBI Taxonomy" id="1423753"/>
    <lineage>
        <taxon>Bacteria</taxon>
        <taxon>Bacillati</taxon>
        <taxon>Bacillota</taxon>
        <taxon>Bacilli</taxon>
        <taxon>Lactobacillales</taxon>
        <taxon>Lactobacillaceae</taxon>
        <taxon>Levilactobacillus</taxon>
    </lineage>
</organism>
<gene>
    <name evidence="2" type="ORF">FD28_GL001846</name>
</gene>
<feature type="transmembrane region" description="Helical" evidence="1">
    <location>
        <begin position="87"/>
        <end position="106"/>
    </location>
</feature>
<keyword evidence="1" id="KW-0472">Membrane</keyword>
<dbReference type="EMBL" id="AZFS01000027">
    <property type="protein sequence ID" value="KRL96578.1"/>
    <property type="molecule type" value="Genomic_DNA"/>
</dbReference>
<reference evidence="2 3" key="1">
    <citation type="journal article" date="2015" name="Genome Announc.">
        <title>Expanding the biotechnology potential of lactobacilli through comparative genomics of 213 strains and associated genera.</title>
        <authorList>
            <person name="Sun Z."/>
            <person name="Harris H.M."/>
            <person name="McCann A."/>
            <person name="Guo C."/>
            <person name="Argimon S."/>
            <person name="Zhang W."/>
            <person name="Yang X."/>
            <person name="Jeffery I.B."/>
            <person name="Cooney J.C."/>
            <person name="Kagawa T.F."/>
            <person name="Liu W."/>
            <person name="Song Y."/>
            <person name="Salvetti E."/>
            <person name="Wrobel A."/>
            <person name="Rasinkangas P."/>
            <person name="Parkhill J."/>
            <person name="Rea M.C."/>
            <person name="O'Sullivan O."/>
            <person name="Ritari J."/>
            <person name="Douillard F.P."/>
            <person name="Paul Ross R."/>
            <person name="Yang R."/>
            <person name="Briner A.E."/>
            <person name="Felis G.E."/>
            <person name="de Vos W.M."/>
            <person name="Barrangou R."/>
            <person name="Klaenhammer T.R."/>
            <person name="Caufield P.W."/>
            <person name="Cui Y."/>
            <person name="Zhang H."/>
            <person name="O'Toole P.W."/>
        </authorList>
    </citation>
    <scope>NUCLEOTIDE SEQUENCE [LARGE SCALE GENOMIC DNA]</scope>
    <source>
        <strain evidence="2 3">DSM 16381</strain>
    </source>
</reference>
<keyword evidence="3" id="KW-1185">Reference proteome</keyword>
<name>A0A0R1V0P3_9LACO</name>
<accession>A0A0R1V0P3</accession>
<keyword evidence="1" id="KW-1133">Transmembrane helix</keyword>
<dbReference type="Proteomes" id="UP000051580">
    <property type="component" value="Unassembled WGS sequence"/>
</dbReference>
<keyword evidence="1" id="KW-0812">Transmembrane</keyword>